<reference evidence="1 2" key="1">
    <citation type="journal article" date="2023" name="Science">
        <title>Complex scaffold remodeling in plant triterpene biosynthesis.</title>
        <authorList>
            <person name="De La Pena R."/>
            <person name="Hodgson H."/>
            <person name="Liu J.C."/>
            <person name="Stephenson M.J."/>
            <person name="Martin A.C."/>
            <person name="Owen C."/>
            <person name="Harkess A."/>
            <person name="Leebens-Mack J."/>
            <person name="Jimenez L.E."/>
            <person name="Osbourn A."/>
            <person name="Sattely E.S."/>
        </authorList>
    </citation>
    <scope>NUCLEOTIDE SEQUENCE [LARGE SCALE GENOMIC DNA]</scope>
    <source>
        <strain evidence="2">cv. JPN11</strain>
        <tissue evidence="1">Leaf</tissue>
    </source>
</reference>
<name>A0ACC1Z439_MELAZ</name>
<organism evidence="1 2">
    <name type="scientific">Melia azedarach</name>
    <name type="common">Chinaberry tree</name>
    <dbReference type="NCBI Taxonomy" id="155640"/>
    <lineage>
        <taxon>Eukaryota</taxon>
        <taxon>Viridiplantae</taxon>
        <taxon>Streptophyta</taxon>
        <taxon>Embryophyta</taxon>
        <taxon>Tracheophyta</taxon>
        <taxon>Spermatophyta</taxon>
        <taxon>Magnoliopsida</taxon>
        <taxon>eudicotyledons</taxon>
        <taxon>Gunneridae</taxon>
        <taxon>Pentapetalae</taxon>
        <taxon>rosids</taxon>
        <taxon>malvids</taxon>
        <taxon>Sapindales</taxon>
        <taxon>Meliaceae</taxon>
        <taxon>Melia</taxon>
    </lineage>
</organism>
<protein>
    <submittedName>
        <fullName evidence="1">Uncharacterized protein</fullName>
    </submittedName>
</protein>
<dbReference type="EMBL" id="CM051394">
    <property type="protein sequence ID" value="KAJ4730288.1"/>
    <property type="molecule type" value="Genomic_DNA"/>
</dbReference>
<comment type="caution">
    <text evidence="1">The sequence shown here is derived from an EMBL/GenBank/DDBJ whole genome shotgun (WGS) entry which is preliminary data.</text>
</comment>
<sequence length="110" mass="11142">MIFACAEGNDPGEEKKDEEQKKRQAEAEANAHVGCCCGDGGGGGGDGGGGCGGCGGCGAFLLITCLSTEARISKFSAIQENLIRRSTREVPGPGNIYSPVANPAVGKDQH</sequence>
<evidence type="ECO:0000313" key="1">
    <source>
        <dbReference type="EMBL" id="KAJ4730288.1"/>
    </source>
</evidence>
<keyword evidence="2" id="KW-1185">Reference proteome</keyword>
<evidence type="ECO:0000313" key="2">
    <source>
        <dbReference type="Proteomes" id="UP001164539"/>
    </source>
</evidence>
<dbReference type="Proteomes" id="UP001164539">
    <property type="component" value="Chromosome 1"/>
</dbReference>
<accession>A0ACC1Z439</accession>
<gene>
    <name evidence="1" type="ORF">OWV82_002942</name>
</gene>
<proteinExistence type="predicted"/>